<dbReference type="Gene3D" id="3.30.70.100">
    <property type="match status" value="1"/>
</dbReference>
<dbReference type="CDD" id="cd00371">
    <property type="entry name" value="HMA"/>
    <property type="match status" value="1"/>
</dbReference>
<dbReference type="Proteomes" id="UP000509579">
    <property type="component" value="Chromosome"/>
</dbReference>
<evidence type="ECO:0000259" key="1">
    <source>
        <dbReference type="PROSITE" id="PS50846"/>
    </source>
</evidence>
<organism evidence="2 3">
    <name type="scientific">Comamonas antarctica</name>
    <dbReference type="NCBI Taxonomy" id="2743470"/>
    <lineage>
        <taxon>Bacteria</taxon>
        <taxon>Pseudomonadati</taxon>
        <taxon>Pseudomonadota</taxon>
        <taxon>Betaproteobacteria</taxon>
        <taxon>Burkholderiales</taxon>
        <taxon>Comamonadaceae</taxon>
        <taxon>Comamonas</taxon>
    </lineage>
</organism>
<dbReference type="InterPro" id="IPR036163">
    <property type="entry name" value="HMA_dom_sf"/>
</dbReference>
<evidence type="ECO:0000313" key="2">
    <source>
        <dbReference type="EMBL" id="QKV54816.1"/>
    </source>
</evidence>
<sequence length="64" mass="6923">MQHVFEVQGMTCGHCEKAVTQAVQRIDAHASVQIDRGQNRVVVDSSADPAALRAAIEEEGYQVA</sequence>
<dbReference type="SUPFAM" id="SSF55008">
    <property type="entry name" value="HMA, heavy metal-associated domain"/>
    <property type="match status" value="1"/>
</dbReference>
<dbReference type="KEGG" id="aant:HUK68_18995"/>
<keyword evidence="3" id="KW-1185">Reference proteome</keyword>
<name>A0A6N1XAR9_9BURK</name>
<proteinExistence type="predicted"/>
<feature type="domain" description="HMA" evidence="1">
    <location>
        <begin position="1"/>
        <end position="64"/>
    </location>
</feature>
<reference evidence="2 3" key="1">
    <citation type="submission" date="2020-06" db="EMBL/GenBank/DDBJ databases">
        <title>Acidovorax antarctica sp. nov., isolated from Corinth ice sheet soil, Antarctic Fields Peninsula.</title>
        <authorList>
            <person name="Xu Q."/>
            <person name="Peng F."/>
        </authorList>
    </citation>
    <scope>NUCLEOTIDE SEQUENCE [LARGE SCALE GENOMIC DNA]</scope>
    <source>
        <strain evidence="2 3">16-35-5</strain>
    </source>
</reference>
<protein>
    <submittedName>
        <fullName evidence="2">Heavy-metal-associated domain-containing protein</fullName>
    </submittedName>
</protein>
<dbReference type="PROSITE" id="PS50846">
    <property type="entry name" value="HMA_2"/>
    <property type="match status" value="1"/>
</dbReference>
<evidence type="ECO:0000313" key="3">
    <source>
        <dbReference type="Proteomes" id="UP000509579"/>
    </source>
</evidence>
<dbReference type="InterPro" id="IPR006121">
    <property type="entry name" value="HMA_dom"/>
</dbReference>
<dbReference type="EMBL" id="CP054840">
    <property type="protein sequence ID" value="QKV54816.1"/>
    <property type="molecule type" value="Genomic_DNA"/>
</dbReference>
<accession>A0A6N1XAR9</accession>
<dbReference type="AlphaFoldDB" id="A0A6N1XAR9"/>
<dbReference type="RefSeq" id="WP_175505613.1">
    <property type="nucleotide sequence ID" value="NZ_CP054840.1"/>
</dbReference>
<dbReference type="Pfam" id="PF00403">
    <property type="entry name" value="HMA"/>
    <property type="match status" value="1"/>
</dbReference>
<dbReference type="GO" id="GO:0046872">
    <property type="term" value="F:metal ion binding"/>
    <property type="evidence" value="ECO:0007669"/>
    <property type="project" value="InterPro"/>
</dbReference>
<gene>
    <name evidence="2" type="ORF">HUK68_18995</name>
</gene>